<keyword evidence="3" id="KW-0238">DNA-binding</keyword>
<comment type="similarity">
    <text evidence="1">Belongs to the LysR transcriptional regulatory family.</text>
</comment>
<evidence type="ECO:0000313" key="6">
    <source>
        <dbReference type="EMBL" id="MCT9811178.1"/>
    </source>
</evidence>
<sequence>MKQHQLRYLALFAQEGSVRATAREAGVSAASVTQGLRELEQDAQLALFDRQGGHIQLSSAGLQLLPYAQRISALLQQAEATAARLRNFEAPQKLSIGVTPWVAQTLLSQVVPLFRQQMPHVQLELFDGLSALAYPRLREGSLDLLIGRLAQGDAMHGLEATPLFRYEMTVVARKDHPQCQAQSLSELLNNDWIVNYTPQERGSFMANLFGQHGLPEPVQQVHLAHSPTLMLTLVQQTDMLSFCPWPLVETMELRDKIIAVQLRERFRPNTVGFIRRAQEALNPAAHQFKETFELVVRKWQDTEDLRLRRVLHSVDLLAAEKPV</sequence>
<evidence type="ECO:0000256" key="3">
    <source>
        <dbReference type="ARBA" id="ARBA00023125"/>
    </source>
</evidence>
<dbReference type="PANTHER" id="PTHR30126:SF97">
    <property type="entry name" value="HTH-TYPE TRANSCRIPTIONAL REGULATOR ABGR"/>
    <property type="match status" value="1"/>
</dbReference>
<protein>
    <submittedName>
        <fullName evidence="6">LysR family transcriptional regulator</fullName>
    </submittedName>
</protein>
<evidence type="ECO:0000256" key="1">
    <source>
        <dbReference type="ARBA" id="ARBA00009437"/>
    </source>
</evidence>
<dbReference type="Gene3D" id="1.10.10.10">
    <property type="entry name" value="Winged helix-like DNA-binding domain superfamily/Winged helix DNA-binding domain"/>
    <property type="match status" value="1"/>
</dbReference>
<dbReference type="Gene3D" id="3.40.190.290">
    <property type="match status" value="1"/>
</dbReference>
<dbReference type="RefSeq" id="WP_261500374.1">
    <property type="nucleotide sequence ID" value="NZ_JAODYH010000004.1"/>
</dbReference>
<dbReference type="PROSITE" id="PS50931">
    <property type="entry name" value="HTH_LYSR"/>
    <property type="match status" value="1"/>
</dbReference>
<dbReference type="SUPFAM" id="SSF46785">
    <property type="entry name" value="Winged helix' DNA-binding domain"/>
    <property type="match status" value="1"/>
</dbReference>
<gene>
    <name evidence="6" type="ORF">N0K08_11075</name>
</gene>
<feature type="domain" description="HTH lysR-type" evidence="5">
    <location>
        <begin position="1"/>
        <end position="58"/>
    </location>
</feature>
<dbReference type="Pfam" id="PF00126">
    <property type="entry name" value="HTH_1"/>
    <property type="match status" value="1"/>
</dbReference>
<dbReference type="Proteomes" id="UP001525968">
    <property type="component" value="Unassembled WGS sequence"/>
</dbReference>
<evidence type="ECO:0000259" key="5">
    <source>
        <dbReference type="PROSITE" id="PS50931"/>
    </source>
</evidence>
<comment type="caution">
    <text evidence="6">The sequence shown here is derived from an EMBL/GenBank/DDBJ whole genome shotgun (WGS) entry which is preliminary data.</text>
</comment>
<name>A0ABT2PPZ0_9BURK</name>
<dbReference type="InterPro" id="IPR036390">
    <property type="entry name" value="WH_DNA-bd_sf"/>
</dbReference>
<keyword evidence="2" id="KW-0805">Transcription regulation</keyword>
<evidence type="ECO:0000256" key="2">
    <source>
        <dbReference type="ARBA" id="ARBA00023015"/>
    </source>
</evidence>
<dbReference type="EMBL" id="JAODYH010000004">
    <property type="protein sequence ID" value="MCT9811178.1"/>
    <property type="molecule type" value="Genomic_DNA"/>
</dbReference>
<keyword evidence="4" id="KW-0804">Transcription</keyword>
<dbReference type="SUPFAM" id="SSF53850">
    <property type="entry name" value="Periplasmic binding protein-like II"/>
    <property type="match status" value="1"/>
</dbReference>
<keyword evidence="7" id="KW-1185">Reference proteome</keyword>
<reference evidence="6 7" key="1">
    <citation type="submission" date="2022-09" db="EMBL/GenBank/DDBJ databases">
        <title>Draft genome of isolate Be4.</title>
        <authorList>
            <person name="Sanchez-Castro I."/>
            <person name="Martinez-Rodriguez P."/>
            <person name="Descostes M."/>
            <person name="Merroun M."/>
        </authorList>
    </citation>
    <scope>NUCLEOTIDE SEQUENCE [LARGE SCALE GENOMIC DNA]</scope>
    <source>
        <strain evidence="6 7">Be4</strain>
    </source>
</reference>
<accession>A0ABT2PPZ0</accession>
<dbReference type="InterPro" id="IPR000847">
    <property type="entry name" value="LysR_HTH_N"/>
</dbReference>
<evidence type="ECO:0000313" key="7">
    <source>
        <dbReference type="Proteomes" id="UP001525968"/>
    </source>
</evidence>
<organism evidence="6 7">
    <name type="scientific">Acidovorax bellezanensis</name>
    <dbReference type="NCBI Taxonomy" id="2976702"/>
    <lineage>
        <taxon>Bacteria</taxon>
        <taxon>Pseudomonadati</taxon>
        <taxon>Pseudomonadota</taxon>
        <taxon>Betaproteobacteria</taxon>
        <taxon>Burkholderiales</taxon>
        <taxon>Comamonadaceae</taxon>
        <taxon>Acidovorax</taxon>
    </lineage>
</organism>
<dbReference type="InterPro" id="IPR036388">
    <property type="entry name" value="WH-like_DNA-bd_sf"/>
</dbReference>
<proteinExistence type="inferred from homology"/>
<dbReference type="Pfam" id="PF03466">
    <property type="entry name" value="LysR_substrate"/>
    <property type="match status" value="1"/>
</dbReference>
<dbReference type="PANTHER" id="PTHR30126">
    <property type="entry name" value="HTH-TYPE TRANSCRIPTIONAL REGULATOR"/>
    <property type="match status" value="1"/>
</dbReference>
<dbReference type="InterPro" id="IPR005119">
    <property type="entry name" value="LysR_subst-bd"/>
</dbReference>
<evidence type="ECO:0000256" key="4">
    <source>
        <dbReference type="ARBA" id="ARBA00023163"/>
    </source>
</evidence>